<evidence type="ECO:0000259" key="1">
    <source>
        <dbReference type="Pfam" id="PF14819"/>
    </source>
</evidence>
<organism evidence="2">
    <name type="scientific">marine sediment metagenome</name>
    <dbReference type="NCBI Taxonomy" id="412755"/>
    <lineage>
        <taxon>unclassified sequences</taxon>
        <taxon>metagenomes</taxon>
        <taxon>ecological metagenomes</taxon>
    </lineage>
</organism>
<dbReference type="EMBL" id="LAZR01000983">
    <property type="protein sequence ID" value="KKN53210.1"/>
    <property type="molecule type" value="Genomic_DNA"/>
</dbReference>
<protein>
    <recommendedName>
        <fullName evidence="1">NADPH-dependent 7-cyano-7-deazaguanine reductase N-terminal domain-containing protein</fullName>
    </recommendedName>
</protein>
<feature type="domain" description="NADPH-dependent 7-cyano-7-deazaguanine reductase N-terminal" evidence="1">
    <location>
        <begin position="14"/>
        <end position="52"/>
    </location>
</feature>
<dbReference type="AlphaFoldDB" id="A0A0F9R9M1"/>
<gene>
    <name evidence="2" type="ORF">LCGC14_0604900</name>
</gene>
<reference evidence="2" key="1">
    <citation type="journal article" date="2015" name="Nature">
        <title>Complex archaea that bridge the gap between prokaryotes and eukaryotes.</title>
        <authorList>
            <person name="Spang A."/>
            <person name="Saw J.H."/>
            <person name="Jorgensen S.L."/>
            <person name="Zaremba-Niedzwiedzka K."/>
            <person name="Martijn J."/>
            <person name="Lind A.E."/>
            <person name="van Eijk R."/>
            <person name="Schleper C."/>
            <person name="Guy L."/>
            <person name="Ettema T.J."/>
        </authorList>
    </citation>
    <scope>NUCLEOTIDE SEQUENCE</scope>
</reference>
<dbReference type="Pfam" id="PF14819">
    <property type="entry name" value="QueF_N"/>
    <property type="match status" value="1"/>
</dbReference>
<sequence length="52" mass="6034">MALDNAPLGKTSDYPDRYDPALLFPVAREENRRRIGLEDGRWPWFGGDLWQA</sequence>
<proteinExistence type="predicted"/>
<name>A0A0F9R9M1_9ZZZZ</name>
<dbReference type="InterPro" id="IPR043133">
    <property type="entry name" value="GTP-CH-I_C/QueF"/>
</dbReference>
<accession>A0A0F9R9M1</accession>
<comment type="caution">
    <text evidence="2">The sequence shown here is derived from an EMBL/GenBank/DDBJ whole genome shotgun (WGS) entry which is preliminary data.</text>
</comment>
<dbReference type="Gene3D" id="3.30.1130.10">
    <property type="match status" value="1"/>
</dbReference>
<evidence type="ECO:0000313" key="2">
    <source>
        <dbReference type="EMBL" id="KKN53210.1"/>
    </source>
</evidence>
<feature type="non-terminal residue" evidence="2">
    <location>
        <position position="52"/>
    </location>
</feature>
<dbReference type="InterPro" id="IPR029139">
    <property type="entry name" value="QueF_N"/>
</dbReference>